<evidence type="ECO:0000313" key="2">
    <source>
        <dbReference type="Proteomes" id="UP001372338"/>
    </source>
</evidence>
<name>A0AAN9E516_CROPI</name>
<reference evidence="1 2" key="1">
    <citation type="submission" date="2024-01" db="EMBL/GenBank/DDBJ databases">
        <title>The genomes of 5 underutilized Papilionoideae crops provide insights into root nodulation and disease resistanc.</title>
        <authorList>
            <person name="Yuan L."/>
        </authorList>
    </citation>
    <scope>NUCLEOTIDE SEQUENCE [LARGE SCALE GENOMIC DNA]</scope>
    <source>
        <strain evidence="1">ZHUSHIDOU_FW_LH</strain>
        <tissue evidence="1">Leaf</tissue>
    </source>
</reference>
<organism evidence="1 2">
    <name type="scientific">Crotalaria pallida</name>
    <name type="common">Smooth rattlebox</name>
    <name type="synonym">Crotalaria striata</name>
    <dbReference type="NCBI Taxonomy" id="3830"/>
    <lineage>
        <taxon>Eukaryota</taxon>
        <taxon>Viridiplantae</taxon>
        <taxon>Streptophyta</taxon>
        <taxon>Embryophyta</taxon>
        <taxon>Tracheophyta</taxon>
        <taxon>Spermatophyta</taxon>
        <taxon>Magnoliopsida</taxon>
        <taxon>eudicotyledons</taxon>
        <taxon>Gunneridae</taxon>
        <taxon>Pentapetalae</taxon>
        <taxon>rosids</taxon>
        <taxon>fabids</taxon>
        <taxon>Fabales</taxon>
        <taxon>Fabaceae</taxon>
        <taxon>Papilionoideae</taxon>
        <taxon>50 kb inversion clade</taxon>
        <taxon>genistoids sensu lato</taxon>
        <taxon>core genistoids</taxon>
        <taxon>Crotalarieae</taxon>
        <taxon>Crotalaria</taxon>
    </lineage>
</organism>
<proteinExistence type="predicted"/>
<accession>A0AAN9E516</accession>
<dbReference type="Proteomes" id="UP001372338">
    <property type="component" value="Unassembled WGS sequence"/>
</dbReference>
<sequence length="74" mass="8576">MPYFLSVSLLNLREFSFLLLLFFLSEFRPFSHLTQIKSNLLIPYLHLRISISHPPNLTFLFFCPPPPSSSSDSC</sequence>
<gene>
    <name evidence="1" type="ORF">RIF29_41437</name>
</gene>
<evidence type="ECO:0000313" key="1">
    <source>
        <dbReference type="EMBL" id="KAK7246568.1"/>
    </source>
</evidence>
<dbReference type="EMBL" id="JAYWIO010000008">
    <property type="protein sequence ID" value="KAK7246568.1"/>
    <property type="molecule type" value="Genomic_DNA"/>
</dbReference>
<comment type="caution">
    <text evidence="1">The sequence shown here is derived from an EMBL/GenBank/DDBJ whole genome shotgun (WGS) entry which is preliminary data.</text>
</comment>
<protein>
    <submittedName>
        <fullName evidence="1">Uncharacterized protein</fullName>
    </submittedName>
</protein>
<dbReference type="AlphaFoldDB" id="A0AAN9E516"/>
<keyword evidence="2" id="KW-1185">Reference proteome</keyword>